<reference evidence="1" key="1">
    <citation type="submission" date="2022-06" db="EMBL/GenBank/DDBJ databases">
        <title>Amycolatopsis iheyaensis sp. nov., a new species of the genus Amycolatopsis isolated from soil in Iheya island, Japan.</title>
        <authorList>
            <person name="Ngamcharungchit C."/>
            <person name="Kanto H."/>
            <person name="Take A."/>
            <person name="Intra B."/>
            <person name="Matsumoto A."/>
            <person name="Panbangred W."/>
            <person name="Inahashi Y."/>
        </authorList>
    </citation>
    <scope>NUCLEOTIDE SEQUENCE</scope>
    <source>
        <strain evidence="1">OK19-0408</strain>
    </source>
</reference>
<evidence type="ECO:0000313" key="1">
    <source>
        <dbReference type="EMBL" id="MCR6481592.1"/>
    </source>
</evidence>
<dbReference type="RefSeq" id="WP_257918224.1">
    <property type="nucleotide sequence ID" value="NZ_JAMXQV010000001.1"/>
</dbReference>
<dbReference type="EMBL" id="JAMXQV010000001">
    <property type="protein sequence ID" value="MCR6481592.1"/>
    <property type="molecule type" value="Genomic_DNA"/>
</dbReference>
<protein>
    <submittedName>
        <fullName evidence="1">Uncharacterized protein</fullName>
    </submittedName>
</protein>
<keyword evidence="2" id="KW-1185">Reference proteome</keyword>
<name>A0A9X2N694_9PSEU</name>
<dbReference type="AlphaFoldDB" id="A0A9X2N694"/>
<sequence>MRVLVIGRGPVARVLVTSMAPAHQVTLAVREPAAGSLLVETRRLRGARRVERRVGLTPADGPAQDWDVVLSTASPIAPEVARLLGASGAVVAVTQVPSEVARLRELAGDRPWGLVVPEFFAAEDWWWQPGRFRFTTTGPEVLRTLVDNARSAPLAAPLVSAATMMPVVAGLQAADFDVVTARRASRQAANAATQARAAVAAEFGARPPRPVRPVAVRAALAVLPRLAPFDLPQYLRNHFGGHRAQTVRMLHDWIELGRRHDLPTDGLEGLLPSTAEVAE</sequence>
<comment type="caution">
    <text evidence="1">The sequence shown here is derived from an EMBL/GenBank/DDBJ whole genome shotgun (WGS) entry which is preliminary data.</text>
</comment>
<dbReference type="Proteomes" id="UP001144096">
    <property type="component" value="Unassembled WGS sequence"/>
</dbReference>
<proteinExistence type="predicted"/>
<gene>
    <name evidence="1" type="ORF">M8542_02070</name>
</gene>
<accession>A0A9X2N694</accession>
<organism evidence="1 2">
    <name type="scientific">Amycolatopsis iheyensis</name>
    <dbReference type="NCBI Taxonomy" id="2945988"/>
    <lineage>
        <taxon>Bacteria</taxon>
        <taxon>Bacillati</taxon>
        <taxon>Actinomycetota</taxon>
        <taxon>Actinomycetes</taxon>
        <taxon>Pseudonocardiales</taxon>
        <taxon>Pseudonocardiaceae</taxon>
        <taxon>Amycolatopsis</taxon>
    </lineage>
</organism>
<evidence type="ECO:0000313" key="2">
    <source>
        <dbReference type="Proteomes" id="UP001144096"/>
    </source>
</evidence>